<evidence type="ECO:0000313" key="2">
    <source>
        <dbReference type="EMBL" id="NER31916.1"/>
    </source>
</evidence>
<reference evidence="2" key="1">
    <citation type="submission" date="2019-11" db="EMBL/GenBank/DDBJ databases">
        <title>Genomic insights into an expanded diversity of filamentous marine cyanobacteria reveals the extraordinary biosynthetic potential of Moorea and Okeania.</title>
        <authorList>
            <person name="Ferreira Leao T."/>
            <person name="Wang M."/>
            <person name="Moss N."/>
            <person name="Da Silva R."/>
            <person name="Sanders J."/>
            <person name="Nurk S."/>
            <person name="Gurevich A."/>
            <person name="Humphrey G."/>
            <person name="Reher R."/>
            <person name="Zhu Q."/>
            <person name="Belda-Ferre P."/>
            <person name="Glukhov E."/>
            <person name="Rex R."/>
            <person name="Dorrestein P.C."/>
            <person name="Knight R."/>
            <person name="Pevzner P."/>
            <person name="Gerwick W.H."/>
            <person name="Gerwick L."/>
        </authorList>
    </citation>
    <scope>NUCLEOTIDE SEQUENCE</scope>
    <source>
        <strain evidence="2">SIO1C4</strain>
    </source>
</reference>
<feature type="region of interest" description="Disordered" evidence="1">
    <location>
        <begin position="123"/>
        <end position="152"/>
    </location>
</feature>
<comment type="caution">
    <text evidence="2">The sequence shown here is derived from an EMBL/GenBank/DDBJ whole genome shotgun (WGS) entry which is preliminary data.</text>
</comment>
<dbReference type="EMBL" id="JAAHFQ010000986">
    <property type="protein sequence ID" value="NER31916.1"/>
    <property type="molecule type" value="Genomic_DNA"/>
</dbReference>
<organism evidence="2">
    <name type="scientific">Symploca sp. SIO1C4</name>
    <dbReference type="NCBI Taxonomy" id="2607765"/>
    <lineage>
        <taxon>Bacteria</taxon>
        <taxon>Bacillati</taxon>
        <taxon>Cyanobacteriota</taxon>
        <taxon>Cyanophyceae</taxon>
        <taxon>Coleofasciculales</taxon>
        <taxon>Coleofasciculaceae</taxon>
        <taxon>Symploca</taxon>
    </lineage>
</organism>
<accession>A0A6B3NEU2</accession>
<sequence>MKNRKKTSRFVYRLRVICLTGFICTITAWGFPVQSQETTSEESTTPAAITTEDIEIPVDELELLVKPLTKQELEVEAQAWLLLLKEKVTEISNAEIAIKRKNREAQQAQEAVEALEEAQKKLEQANEAEDNNTESSQKVEEAQEALEEAQEAVEEAVKAEEQIQQDEQLQEAVDSALEEQGDEDKKLLINQGEETVGVEEAQEATENIEEAAASLENIEAGGDDADTEKELEAVSKKLEEAAESTSEVKTQLVVNVTELQEQRVAIVDRFNAVLEELQEKGGEVEAYDLYIKSVSGIDIDVTDTEGLWVRVVGWIQSEEGGLRWLVKIATFVGIVTASVIVAPILRMLTNRSLALVGGISDIFRLFI</sequence>
<proteinExistence type="predicted"/>
<protein>
    <submittedName>
        <fullName evidence="2">Mechanosensitive ion channel protein MscS</fullName>
    </submittedName>
</protein>
<dbReference type="AlphaFoldDB" id="A0A6B3NEU2"/>
<name>A0A6B3NEU2_9CYAN</name>
<evidence type="ECO:0000256" key="1">
    <source>
        <dbReference type="SAM" id="MobiDB-lite"/>
    </source>
</evidence>
<feature type="compositionally biased region" description="Acidic residues" evidence="1">
    <location>
        <begin position="142"/>
        <end position="152"/>
    </location>
</feature>
<feature type="non-terminal residue" evidence="2">
    <location>
        <position position="367"/>
    </location>
</feature>
<gene>
    <name evidence="2" type="ORF">F6J89_31005</name>
</gene>